<dbReference type="EMBL" id="QENZ01000003">
    <property type="protein sequence ID" value="PVX51735.1"/>
    <property type="molecule type" value="Genomic_DNA"/>
</dbReference>
<feature type="transmembrane region" description="Helical" evidence="1">
    <location>
        <begin position="92"/>
        <end position="113"/>
    </location>
</feature>
<dbReference type="GO" id="GO:0016020">
    <property type="term" value="C:membrane"/>
    <property type="evidence" value="ECO:0007669"/>
    <property type="project" value="GOC"/>
</dbReference>
<name>A0A7L4UPL4_BALHA</name>
<keyword evidence="1" id="KW-1133">Transmembrane helix</keyword>
<accession>A0A7L4UPL4</accession>
<protein>
    <submittedName>
        <fullName evidence="3">Lipid-A-disaccharide synthase-like uncharacterized protein</fullName>
    </submittedName>
</protein>
<feature type="transmembrane region" description="Helical" evidence="1">
    <location>
        <begin position="184"/>
        <end position="202"/>
    </location>
</feature>
<dbReference type="SMART" id="SM01259">
    <property type="entry name" value="LAB_N"/>
    <property type="match status" value="2"/>
</dbReference>
<dbReference type="OrthoDB" id="9793186at2"/>
<feature type="transmembrane region" description="Helical" evidence="1">
    <location>
        <begin position="41"/>
        <end position="59"/>
    </location>
</feature>
<dbReference type="GO" id="GO:0009245">
    <property type="term" value="P:lipid A biosynthetic process"/>
    <property type="evidence" value="ECO:0007669"/>
    <property type="project" value="InterPro"/>
</dbReference>
<dbReference type="Pfam" id="PF07578">
    <property type="entry name" value="LAB_N"/>
    <property type="match status" value="2"/>
</dbReference>
<keyword evidence="4" id="KW-1185">Reference proteome</keyword>
<feature type="domain" description="Lipid A biosynthesis N-terminal" evidence="2">
    <location>
        <begin position="11"/>
        <end position="82"/>
    </location>
</feature>
<feature type="transmembrane region" description="Helical" evidence="1">
    <location>
        <begin position="65"/>
        <end position="80"/>
    </location>
</feature>
<keyword evidence="1" id="KW-0472">Membrane</keyword>
<organism evidence="3 4">
    <name type="scientific">Balneicella halophila</name>
    <dbReference type="NCBI Taxonomy" id="1537566"/>
    <lineage>
        <taxon>Bacteria</taxon>
        <taxon>Pseudomonadati</taxon>
        <taxon>Bacteroidota</taxon>
        <taxon>Bacteroidia</taxon>
        <taxon>Bacteroidales</taxon>
        <taxon>Balneicellaceae</taxon>
        <taxon>Balneicella</taxon>
    </lineage>
</organism>
<evidence type="ECO:0000259" key="2">
    <source>
        <dbReference type="SMART" id="SM01259"/>
    </source>
</evidence>
<dbReference type="Proteomes" id="UP000251835">
    <property type="component" value="Unassembled WGS sequence"/>
</dbReference>
<dbReference type="AlphaFoldDB" id="A0A7L4UPL4"/>
<feature type="domain" description="Lipid A biosynthesis N-terminal" evidence="2">
    <location>
        <begin position="132"/>
        <end position="203"/>
    </location>
</feature>
<feature type="transmembrane region" description="Helical" evidence="1">
    <location>
        <begin position="158"/>
        <end position="178"/>
    </location>
</feature>
<feature type="transmembrane region" description="Helical" evidence="1">
    <location>
        <begin position="125"/>
        <end position="146"/>
    </location>
</feature>
<dbReference type="InterPro" id="IPR011499">
    <property type="entry name" value="Lipid_A_biosynth_N"/>
</dbReference>
<evidence type="ECO:0000256" key="1">
    <source>
        <dbReference type="SAM" id="Phobius"/>
    </source>
</evidence>
<evidence type="ECO:0000313" key="3">
    <source>
        <dbReference type="EMBL" id="PVX51735.1"/>
    </source>
</evidence>
<reference evidence="3 4" key="1">
    <citation type="submission" date="2018-05" db="EMBL/GenBank/DDBJ databases">
        <title>Genomic Encyclopedia of Type Strains, Phase IV (KMG-IV): sequencing the most valuable type-strain genomes for metagenomic binning, comparative biology and taxonomic classification.</title>
        <authorList>
            <person name="Goeker M."/>
        </authorList>
    </citation>
    <scope>NUCLEOTIDE SEQUENCE [LARGE SCALE GENOMIC DNA]</scope>
    <source>
        <strain evidence="3 4">DSM 28579</strain>
    </source>
</reference>
<evidence type="ECO:0000313" key="4">
    <source>
        <dbReference type="Proteomes" id="UP000251835"/>
    </source>
</evidence>
<feature type="transmembrane region" description="Helical" evidence="1">
    <location>
        <begin position="6"/>
        <end position="29"/>
    </location>
</feature>
<sequence>MGFEITYVALIGFIAQGLFFSRFAVQLILSERAKASISPSIFWQLSLIACYLMMTYGYLRNDFSIIEGQIIAYFIYIRNLQLKGVWGKVPKLIKLILIATPILVIGYGLFNYVDIVKPLFRDPPATATWLILATIGQTIFASRFIYQWVYSEYKKESIFPLGFWVISILGSAIITVYAIFAKDLVLLIGQGFGLIVYSRNFYLRLLENKKNEEVSI</sequence>
<gene>
    <name evidence="3" type="ORF">C7377_0020</name>
</gene>
<proteinExistence type="predicted"/>
<dbReference type="GO" id="GO:0008915">
    <property type="term" value="F:lipid-A-disaccharide synthase activity"/>
    <property type="evidence" value="ECO:0007669"/>
    <property type="project" value="InterPro"/>
</dbReference>
<dbReference type="RefSeq" id="WP_116495312.1">
    <property type="nucleotide sequence ID" value="NZ_QENZ01000003.1"/>
</dbReference>
<comment type="caution">
    <text evidence="3">The sequence shown here is derived from an EMBL/GenBank/DDBJ whole genome shotgun (WGS) entry which is preliminary data.</text>
</comment>
<dbReference type="Gene3D" id="1.20.1280.290">
    <property type="match status" value="1"/>
</dbReference>
<keyword evidence="1" id="KW-0812">Transmembrane</keyword>